<dbReference type="SUPFAM" id="SSF53056">
    <property type="entry name" value="beta-carbonic anhydrase, cab"/>
    <property type="match status" value="1"/>
</dbReference>
<dbReference type="RefSeq" id="WP_145260987.1">
    <property type="nucleotide sequence ID" value="NZ_CP036316.1"/>
</dbReference>
<evidence type="ECO:0000256" key="3">
    <source>
        <dbReference type="ARBA" id="ARBA00022723"/>
    </source>
</evidence>
<comment type="similarity">
    <text evidence="1">Belongs to the beta-class carbonic anhydrase family.</text>
</comment>
<evidence type="ECO:0000313" key="8">
    <source>
        <dbReference type="EMBL" id="QDT64101.1"/>
    </source>
</evidence>
<sequence>MTIHLDSSLHCFDPSHFGMAGDFRVPPEGNQRDTLLIACSDQGTAPDNISVSNSDRFFILQHLAASVPRPEDEAVDNSFQSIAAVIANYDIRHVIVCGHLGCNVLRNWLKDTYSHDIGMLRARFRSAALKTVNESYPEHSGRVYYDHLVCEHALYQLENLQSHPVIQEKLVANDLKLHLWIVNDATARVLNYDPVSGNIVSTEDSEGT</sequence>
<keyword evidence="3 7" id="KW-0479">Metal-binding</keyword>
<evidence type="ECO:0000256" key="5">
    <source>
        <dbReference type="ARBA" id="ARBA00023239"/>
    </source>
</evidence>
<feature type="binding site" evidence="7">
    <location>
        <position position="102"/>
    </location>
    <ligand>
        <name>Zn(2+)</name>
        <dbReference type="ChEBI" id="CHEBI:29105"/>
    </ligand>
</feature>
<evidence type="ECO:0000256" key="6">
    <source>
        <dbReference type="ARBA" id="ARBA00048348"/>
    </source>
</evidence>
<keyword evidence="9" id="KW-1185">Reference proteome</keyword>
<dbReference type="PANTHER" id="PTHR11002">
    <property type="entry name" value="CARBONIC ANHYDRASE"/>
    <property type="match status" value="1"/>
</dbReference>
<dbReference type="Pfam" id="PF00484">
    <property type="entry name" value="Pro_CA"/>
    <property type="match status" value="1"/>
</dbReference>
<evidence type="ECO:0000256" key="1">
    <source>
        <dbReference type="ARBA" id="ARBA00006217"/>
    </source>
</evidence>
<feature type="binding site" evidence="7">
    <location>
        <position position="99"/>
    </location>
    <ligand>
        <name>Zn(2+)</name>
        <dbReference type="ChEBI" id="CHEBI:29105"/>
    </ligand>
</feature>
<dbReference type="GO" id="GO:0008270">
    <property type="term" value="F:zinc ion binding"/>
    <property type="evidence" value="ECO:0007669"/>
    <property type="project" value="InterPro"/>
</dbReference>
<dbReference type="KEGG" id="chya:V22_13320"/>
<feature type="binding site" evidence="7">
    <location>
        <position position="39"/>
    </location>
    <ligand>
        <name>Zn(2+)</name>
        <dbReference type="ChEBI" id="CHEBI:29105"/>
    </ligand>
</feature>
<dbReference type="AlphaFoldDB" id="A0A517T6V2"/>
<evidence type="ECO:0000313" key="9">
    <source>
        <dbReference type="Proteomes" id="UP000319976"/>
    </source>
</evidence>
<dbReference type="Proteomes" id="UP000319976">
    <property type="component" value="Chromosome"/>
</dbReference>
<dbReference type="InterPro" id="IPR001765">
    <property type="entry name" value="Carbonic_anhydrase"/>
</dbReference>
<keyword evidence="5 8" id="KW-0456">Lyase</keyword>
<dbReference type="EC" id="4.2.1.1" evidence="2"/>
<evidence type="ECO:0000256" key="4">
    <source>
        <dbReference type="ARBA" id="ARBA00022833"/>
    </source>
</evidence>
<dbReference type="EMBL" id="CP036316">
    <property type="protein sequence ID" value="QDT64101.1"/>
    <property type="molecule type" value="Genomic_DNA"/>
</dbReference>
<protein>
    <recommendedName>
        <fullName evidence="2">carbonic anhydrase</fullName>
        <ecNumber evidence="2">4.2.1.1</ecNumber>
    </recommendedName>
</protein>
<gene>
    <name evidence="8" type="primary">icfA_2</name>
    <name evidence="8" type="ORF">V22_13320</name>
</gene>
<dbReference type="PANTHER" id="PTHR11002:SF76">
    <property type="entry name" value="CARBONIC ANHYDRASE"/>
    <property type="match status" value="1"/>
</dbReference>
<comment type="cofactor">
    <cofactor evidence="7">
        <name>Zn(2+)</name>
        <dbReference type="ChEBI" id="CHEBI:29105"/>
    </cofactor>
    <text evidence="7">Binds 1 zinc ion per subunit.</text>
</comment>
<evidence type="ECO:0000256" key="2">
    <source>
        <dbReference type="ARBA" id="ARBA00012925"/>
    </source>
</evidence>
<proteinExistence type="inferred from homology"/>
<feature type="binding site" evidence="7">
    <location>
        <position position="41"/>
    </location>
    <ligand>
        <name>Zn(2+)</name>
        <dbReference type="ChEBI" id="CHEBI:29105"/>
    </ligand>
</feature>
<dbReference type="Gene3D" id="3.40.1050.10">
    <property type="entry name" value="Carbonic anhydrase"/>
    <property type="match status" value="1"/>
</dbReference>
<organism evidence="8 9">
    <name type="scientific">Calycomorphotria hydatis</name>
    <dbReference type="NCBI Taxonomy" id="2528027"/>
    <lineage>
        <taxon>Bacteria</taxon>
        <taxon>Pseudomonadati</taxon>
        <taxon>Planctomycetota</taxon>
        <taxon>Planctomycetia</taxon>
        <taxon>Planctomycetales</taxon>
        <taxon>Planctomycetaceae</taxon>
        <taxon>Calycomorphotria</taxon>
    </lineage>
</organism>
<name>A0A517T6V2_9PLAN</name>
<evidence type="ECO:0000256" key="7">
    <source>
        <dbReference type="PIRSR" id="PIRSR601765-1"/>
    </source>
</evidence>
<dbReference type="SMART" id="SM00947">
    <property type="entry name" value="Pro_CA"/>
    <property type="match status" value="1"/>
</dbReference>
<keyword evidence="4 7" id="KW-0862">Zinc</keyword>
<comment type="catalytic activity">
    <reaction evidence="6">
        <text>hydrogencarbonate + H(+) = CO2 + H2O</text>
        <dbReference type="Rhea" id="RHEA:10748"/>
        <dbReference type="ChEBI" id="CHEBI:15377"/>
        <dbReference type="ChEBI" id="CHEBI:15378"/>
        <dbReference type="ChEBI" id="CHEBI:16526"/>
        <dbReference type="ChEBI" id="CHEBI:17544"/>
        <dbReference type="EC" id="4.2.1.1"/>
    </reaction>
</comment>
<dbReference type="InterPro" id="IPR036874">
    <property type="entry name" value="Carbonic_anhydrase_sf"/>
</dbReference>
<dbReference type="OrthoDB" id="264454at2"/>
<dbReference type="GO" id="GO:0004089">
    <property type="term" value="F:carbonate dehydratase activity"/>
    <property type="evidence" value="ECO:0007669"/>
    <property type="project" value="UniProtKB-EC"/>
</dbReference>
<accession>A0A517T6V2</accession>
<reference evidence="8 9" key="1">
    <citation type="submission" date="2019-02" db="EMBL/GenBank/DDBJ databases">
        <title>Deep-cultivation of Planctomycetes and their phenomic and genomic characterization uncovers novel biology.</title>
        <authorList>
            <person name="Wiegand S."/>
            <person name="Jogler M."/>
            <person name="Boedeker C."/>
            <person name="Pinto D."/>
            <person name="Vollmers J."/>
            <person name="Rivas-Marin E."/>
            <person name="Kohn T."/>
            <person name="Peeters S.H."/>
            <person name="Heuer A."/>
            <person name="Rast P."/>
            <person name="Oberbeckmann S."/>
            <person name="Bunk B."/>
            <person name="Jeske O."/>
            <person name="Meyerdierks A."/>
            <person name="Storesund J.E."/>
            <person name="Kallscheuer N."/>
            <person name="Luecker S."/>
            <person name="Lage O.M."/>
            <person name="Pohl T."/>
            <person name="Merkel B.J."/>
            <person name="Hornburger P."/>
            <person name="Mueller R.-W."/>
            <person name="Bruemmer F."/>
            <person name="Labrenz M."/>
            <person name="Spormann A.M."/>
            <person name="Op den Camp H."/>
            <person name="Overmann J."/>
            <person name="Amann R."/>
            <person name="Jetten M.S.M."/>
            <person name="Mascher T."/>
            <person name="Medema M.H."/>
            <person name="Devos D.P."/>
            <person name="Kaster A.-K."/>
            <person name="Ovreas L."/>
            <person name="Rohde M."/>
            <person name="Galperin M.Y."/>
            <person name="Jogler C."/>
        </authorList>
    </citation>
    <scope>NUCLEOTIDE SEQUENCE [LARGE SCALE GENOMIC DNA]</scope>
    <source>
        <strain evidence="8 9">V22</strain>
    </source>
</reference>